<sequence length="265" mass="29399">MSDDATDDPAARFETTAEQYAVYRPEYDDLAIDPLRERFLDGTGRLLDLGCGTGRLGVALAPHVAEVVGVDPNDAMIEHARERATIVGAENTEWRVGSDADLPTMADELDPLRLTVMGRSFHWMDQDRTLDTLYDITEDGGGVALLSDTEWLARGTADWQDAVYEAVTEFLDDPPERTGPVEYEESWGDLLNEHGFDDVEEHVVEVEREWDADGVVGYLLSLSFCSPAVLGDDREAFESAVCERLSEFDEPYEEAATVDVIAGER</sequence>
<dbReference type="Proteomes" id="UP001597111">
    <property type="component" value="Unassembled WGS sequence"/>
</dbReference>
<evidence type="ECO:0000256" key="1">
    <source>
        <dbReference type="ARBA" id="ARBA00022603"/>
    </source>
</evidence>
<dbReference type="InterPro" id="IPR041698">
    <property type="entry name" value="Methyltransf_25"/>
</dbReference>
<dbReference type="InterPro" id="IPR029063">
    <property type="entry name" value="SAM-dependent_MTases_sf"/>
</dbReference>
<dbReference type="GO" id="GO:0032259">
    <property type="term" value="P:methylation"/>
    <property type="evidence" value="ECO:0007669"/>
    <property type="project" value="UniProtKB-KW"/>
</dbReference>
<keyword evidence="5" id="KW-1185">Reference proteome</keyword>
<dbReference type="Gene3D" id="3.40.50.150">
    <property type="entry name" value="Vaccinia Virus protein VP39"/>
    <property type="match status" value="1"/>
</dbReference>
<dbReference type="PANTHER" id="PTHR44942:SF4">
    <property type="entry name" value="METHYLTRANSFERASE TYPE 11 DOMAIN-CONTAINING PROTEIN"/>
    <property type="match status" value="1"/>
</dbReference>
<evidence type="ECO:0000313" key="5">
    <source>
        <dbReference type="Proteomes" id="UP001597111"/>
    </source>
</evidence>
<dbReference type="GO" id="GO:0008168">
    <property type="term" value="F:methyltransferase activity"/>
    <property type="evidence" value="ECO:0007669"/>
    <property type="project" value="UniProtKB-KW"/>
</dbReference>
<dbReference type="InterPro" id="IPR051052">
    <property type="entry name" value="Diverse_substrate_MTase"/>
</dbReference>
<protein>
    <submittedName>
        <fullName evidence="4">Class I SAM-dependent methyltransferase</fullName>
        <ecNumber evidence="4">2.1.1.-</ecNumber>
    </submittedName>
</protein>
<dbReference type="AlphaFoldDB" id="A0ABD6B3K7"/>
<evidence type="ECO:0000256" key="2">
    <source>
        <dbReference type="ARBA" id="ARBA00022679"/>
    </source>
</evidence>
<proteinExistence type="predicted"/>
<keyword evidence="1 4" id="KW-0489">Methyltransferase</keyword>
<evidence type="ECO:0000313" key="4">
    <source>
        <dbReference type="EMBL" id="MFD1525445.1"/>
    </source>
</evidence>
<dbReference type="PANTHER" id="PTHR44942">
    <property type="entry name" value="METHYLTRANSF_11 DOMAIN-CONTAINING PROTEIN"/>
    <property type="match status" value="1"/>
</dbReference>
<dbReference type="RefSeq" id="WP_379730988.1">
    <property type="nucleotide sequence ID" value="NZ_JBHSWZ010000041.1"/>
</dbReference>
<comment type="caution">
    <text evidence="4">The sequence shown here is derived from an EMBL/GenBank/DDBJ whole genome shotgun (WGS) entry which is preliminary data.</text>
</comment>
<dbReference type="CDD" id="cd02440">
    <property type="entry name" value="AdoMet_MTases"/>
    <property type="match status" value="1"/>
</dbReference>
<accession>A0ABD6B3K7</accession>
<dbReference type="SUPFAM" id="SSF53335">
    <property type="entry name" value="S-adenosyl-L-methionine-dependent methyltransferases"/>
    <property type="match status" value="1"/>
</dbReference>
<dbReference type="EC" id="2.1.1.-" evidence="4"/>
<gene>
    <name evidence="4" type="ORF">ACFR9S_03900</name>
</gene>
<evidence type="ECO:0000259" key="3">
    <source>
        <dbReference type="Pfam" id="PF13649"/>
    </source>
</evidence>
<feature type="domain" description="Methyltransferase" evidence="3">
    <location>
        <begin position="47"/>
        <end position="141"/>
    </location>
</feature>
<organism evidence="4 5">
    <name type="scientific">Halolamina salina</name>
    <dbReference type="NCBI Taxonomy" id="1220023"/>
    <lineage>
        <taxon>Archaea</taxon>
        <taxon>Methanobacteriati</taxon>
        <taxon>Methanobacteriota</taxon>
        <taxon>Stenosarchaea group</taxon>
        <taxon>Halobacteria</taxon>
        <taxon>Halobacteriales</taxon>
        <taxon>Haloferacaceae</taxon>
    </lineage>
</organism>
<keyword evidence="2 4" id="KW-0808">Transferase</keyword>
<reference evidence="4 5" key="1">
    <citation type="journal article" date="2019" name="Int. J. Syst. Evol. Microbiol.">
        <title>The Global Catalogue of Microorganisms (GCM) 10K type strain sequencing project: providing services to taxonomists for standard genome sequencing and annotation.</title>
        <authorList>
            <consortium name="The Broad Institute Genomics Platform"/>
            <consortium name="The Broad Institute Genome Sequencing Center for Infectious Disease"/>
            <person name="Wu L."/>
            <person name="Ma J."/>
        </authorList>
    </citation>
    <scope>NUCLEOTIDE SEQUENCE [LARGE SCALE GENOMIC DNA]</scope>
    <source>
        <strain evidence="4 5">CGMCC 1.12285</strain>
    </source>
</reference>
<dbReference type="EMBL" id="JBHUDH010000032">
    <property type="protein sequence ID" value="MFD1525445.1"/>
    <property type="molecule type" value="Genomic_DNA"/>
</dbReference>
<name>A0ABD6B3K7_9EURY</name>
<dbReference type="Pfam" id="PF13649">
    <property type="entry name" value="Methyltransf_25"/>
    <property type="match status" value="1"/>
</dbReference>